<evidence type="ECO:0000313" key="4">
    <source>
        <dbReference type="EMBL" id="CAG8972134.1"/>
    </source>
</evidence>
<dbReference type="Proteomes" id="UP000701801">
    <property type="component" value="Unassembled WGS sequence"/>
</dbReference>
<proteinExistence type="predicted"/>
<gene>
    <name evidence="4" type="ORF">HYALB_00008139</name>
</gene>
<feature type="domain" description="DUF7708" evidence="2">
    <location>
        <begin position="94"/>
        <end position="228"/>
    </location>
</feature>
<sequence length="522" mass="60409">MSEGLGKLQKIRRFSKKDLETLERCENRQSEFRSKTAEKFTKSEQSALNVDSKEAFEIFWKDALSNKRGFDVKREHGRRRAGKKVTSLSSSAYDIIQNFGSLVNIIKDFGAPFGGMAIGTICFLLTIAKNRTKMEIQINDTLLQIRDRLPGVKMYQQIYDDDTELGQHLQSKIVDAYDSFILFCVEASEFYSMRAINRWINSFGNNTDLDDKVTSVQNAIVDVRRVSEELLNRTVTEVKRINLELLEGRDQERLEKIRVDLRLEVYSPEAHQARLKRHKSDLEAEFGSNYEFESPLYKIVENDAKFQAWRSSKISRLLLLSGRNSVYDAPHCWVSPVALDMIKFLTDPASKKDSDFCVFYIFGLCDEHEPFTNVLAFFIHQLLRQNKRSVHHTDLFEELNADLNAYVQDAAGKESRGPEEHLQAILLRVINSFEVGQTIWCILDRVDKCQTSDERKLWRHRRAILKVLSHVVARSTIRLMVLAVINTSDWDVENFVSEIQGEQSREEVTLLTYDEEEALYQS</sequence>
<feature type="domain" description="Nephrocystin 3-like N-terminal" evidence="3">
    <location>
        <begin position="302"/>
        <end position="482"/>
    </location>
</feature>
<evidence type="ECO:0000313" key="5">
    <source>
        <dbReference type="Proteomes" id="UP000701801"/>
    </source>
</evidence>
<dbReference type="InterPro" id="IPR056125">
    <property type="entry name" value="DUF7708"/>
</dbReference>
<dbReference type="OrthoDB" id="5389929at2759"/>
<evidence type="ECO:0000256" key="1">
    <source>
        <dbReference type="ARBA" id="ARBA00022737"/>
    </source>
</evidence>
<dbReference type="AlphaFoldDB" id="A0A9N9Q1W6"/>
<dbReference type="Pfam" id="PF24809">
    <property type="entry name" value="DUF7708"/>
    <property type="match status" value="1"/>
</dbReference>
<comment type="caution">
    <text evidence="4">The sequence shown here is derived from an EMBL/GenBank/DDBJ whole genome shotgun (WGS) entry which is preliminary data.</text>
</comment>
<keyword evidence="5" id="KW-1185">Reference proteome</keyword>
<evidence type="ECO:0000259" key="2">
    <source>
        <dbReference type="Pfam" id="PF24809"/>
    </source>
</evidence>
<dbReference type="EMBL" id="CAJVRM010000036">
    <property type="protein sequence ID" value="CAG8972134.1"/>
    <property type="molecule type" value="Genomic_DNA"/>
</dbReference>
<keyword evidence="1" id="KW-0677">Repeat</keyword>
<protein>
    <submittedName>
        <fullName evidence="4">Uncharacterized protein</fullName>
    </submittedName>
</protein>
<name>A0A9N9Q1W6_9HELO</name>
<organism evidence="4 5">
    <name type="scientific">Hymenoscyphus albidus</name>
    <dbReference type="NCBI Taxonomy" id="595503"/>
    <lineage>
        <taxon>Eukaryota</taxon>
        <taxon>Fungi</taxon>
        <taxon>Dikarya</taxon>
        <taxon>Ascomycota</taxon>
        <taxon>Pezizomycotina</taxon>
        <taxon>Leotiomycetes</taxon>
        <taxon>Helotiales</taxon>
        <taxon>Helotiaceae</taxon>
        <taxon>Hymenoscyphus</taxon>
    </lineage>
</organism>
<accession>A0A9N9Q1W6</accession>
<dbReference type="InterPro" id="IPR056884">
    <property type="entry name" value="NPHP3-like_N"/>
</dbReference>
<dbReference type="Pfam" id="PF24883">
    <property type="entry name" value="NPHP3_N"/>
    <property type="match status" value="1"/>
</dbReference>
<evidence type="ECO:0000259" key="3">
    <source>
        <dbReference type="Pfam" id="PF24883"/>
    </source>
</evidence>
<reference evidence="4" key="1">
    <citation type="submission" date="2021-07" db="EMBL/GenBank/DDBJ databases">
        <authorList>
            <person name="Durling M."/>
        </authorList>
    </citation>
    <scope>NUCLEOTIDE SEQUENCE</scope>
</reference>